<dbReference type="PROSITE" id="PS50194">
    <property type="entry name" value="FILAMIN_REPEAT"/>
    <property type="match status" value="1"/>
</dbReference>
<dbReference type="Pfam" id="PF02494">
    <property type="entry name" value="HYR"/>
    <property type="match status" value="2"/>
</dbReference>
<gene>
    <name evidence="5" type="ORF">EAH81_04200</name>
</gene>
<dbReference type="SUPFAM" id="SSF101898">
    <property type="entry name" value="NHL repeat"/>
    <property type="match status" value="2"/>
</dbReference>
<protein>
    <submittedName>
        <fullName evidence="5">T9SS C-terminal target domain-containing protein</fullName>
    </submittedName>
</protein>
<sequence length="1209" mass="130173">MKKTLLFLIFFLQFLIISAQNSTDVLQSFGLHPGFTGTINSTVIQPDGKIIVGGSFKLFQGIEEKNFIRLNADGSKDTSFQINNLFENHTVNSIILQPDGKIIVGHDHGLIRLNTDGTKDTSFDLGNGFYAFENYGCINSLVLQPDGKIIAVGAFIEFQGITQQHIIRLNPDGSKDSSFNIGTGFTGNVMPYLYSVVLQSDGKIIVAGIYQNYQNINRGSIVRLNTDGSIDTTFDTIFTSLDRIKSLALQSDGKILVACYNSIPNRGLLRLNTDGSKDTSFNIGSNGFNDEVNCVSIQPDGKILVGGKFSSYNTTRQRSIIRLNSDGSKDFSFDIGTGLIKLDTSIVPLAVNSFSLLSDGKIIAGGDFNSYQDTTKNNIVRLNDNGSIDKSFDTGRGLDDAVLAIASQSDKKFIVAGSFTSYDGIPQNRIIRFNADGTKDKTFNIGKGFDDTVNCLLIQPDGKTLIGGKSGLLTRINSDGAPDVSFSRLAFESSSKLYFEIYIKALALQDDGKIIVGGNFGKYGGLSQEYLVRLNANGSKDDSFNIGKGFDGTVNSVLVQPDGKIIVGGNFSFYQTLSITHGLIRLNPDGSKDNTFVPDVYLGAVYCMKLQPDGKIIIGGKGGYFVRLNADGSKDTSFNTGNGFDYDILSMYLQQDGKILVGGRFVNYQDFESNRIIRLNADGSRDTSFDIGSGFTRNRYSNLIEDNSVSAIEVQSDGVIIAGGQFGKYKDVRSSYLVTLNGTYIASPLTAEASQINVPCSGGATGSASVSVTGGKRPYSYLWSNNATTSTITGLTPGNYSCEITDANLTKITKNFTITTDLDTEIPTITAPLAVTVNATSDCEVRNIVLGTPLTFDNCSVVSVTNNAPLAFPVGITWVTWTVKDASNNMAQASQLVTVKDITVPIITAPPTLTLNLEQSCLIYMPNLVNPVTTDCSFVTIKNNAPVFFPLGETKVTWTARDANANIATAVQTVIVKDITPPAIETPAAITIDSNCKAATVVLVEPKTSDNCSVASVTNDAPAIFPIGDTTVTWTVKDKSNNTSTAAQIVTVKGLTATITNNAGILTAVESEATYKWLECNSGTFIAIPNESNVSFTPKKPGSYAVEITKNGCSVTSTCYEVKTLGTKDFDLENSLKLYPNPTKDFVTIEINAIDNAKLKIFDVSGKFILSKELKTTSNTINIAHLTSGVYLFEISNDNGKTIKKVIKK</sequence>
<proteinExistence type="predicted"/>
<evidence type="ECO:0000256" key="3">
    <source>
        <dbReference type="SAM" id="SignalP"/>
    </source>
</evidence>
<dbReference type="NCBIfam" id="TIGR02608">
    <property type="entry name" value="delta_60_rpt"/>
    <property type="match status" value="13"/>
</dbReference>
<evidence type="ECO:0000313" key="6">
    <source>
        <dbReference type="Proteomes" id="UP000319700"/>
    </source>
</evidence>
<dbReference type="InterPro" id="IPR026444">
    <property type="entry name" value="Secre_tail"/>
</dbReference>
<dbReference type="EMBL" id="RCZH01000002">
    <property type="protein sequence ID" value="TPG44679.1"/>
    <property type="molecule type" value="Genomic_DNA"/>
</dbReference>
<dbReference type="Pfam" id="PF18962">
    <property type="entry name" value="Por_Secre_tail"/>
    <property type="match status" value="1"/>
</dbReference>
<evidence type="ECO:0000256" key="1">
    <source>
        <dbReference type="ARBA" id="ARBA00022729"/>
    </source>
</evidence>
<dbReference type="NCBIfam" id="TIGR04183">
    <property type="entry name" value="Por_Secre_tail"/>
    <property type="match status" value="1"/>
</dbReference>
<keyword evidence="2" id="KW-0677">Repeat</keyword>
<dbReference type="InterPro" id="IPR025667">
    <property type="entry name" value="SprB_repeat"/>
</dbReference>
<evidence type="ECO:0000256" key="2">
    <source>
        <dbReference type="ARBA" id="ARBA00022737"/>
    </source>
</evidence>
<keyword evidence="6" id="KW-1185">Reference proteome</keyword>
<dbReference type="PANTHER" id="PTHR42754:SF1">
    <property type="entry name" value="LIPOPROTEIN"/>
    <property type="match status" value="1"/>
</dbReference>
<dbReference type="OrthoDB" id="9805017at2"/>
<comment type="caution">
    <text evidence="5">The sequence shown here is derived from an EMBL/GenBank/DDBJ whole genome shotgun (WGS) entry which is preliminary data.</text>
</comment>
<accession>A0A502F681</accession>
<feature type="signal peptide" evidence="3">
    <location>
        <begin position="1"/>
        <end position="19"/>
    </location>
</feature>
<evidence type="ECO:0000259" key="4">
    <source>
        <dbReference type="PROSITE" id="PS50825"/>
    </source>
</evidence>
<dbReference type="InterPro" id="IPR013431">
    <property type="entry name" value="Delta_60_rpt"/>
</dbReference>
<name>A0A502F681_9FLAO</name>
<dbReference type="RefSeq" id="WP_140504059.1">
    <property type="nucleotide sequence ID" value="NZ_RCZH01000002.1"/>
</dbReference>
<reference evidence="5 6" key="1">
    <citation type="journal article" date="2019" name="Environ. Microbiol.">
        <title>Species interactions and distinct microbial communities in high Arctic permafrost affected cryosols are associated with the CH4 and CO2 gas fluxes.</title>
        <authorList>
            <person name="Altshuler I."/>
            <person name="Hamel J."/>
            <person name="Turney S."/>
            <person name="Magnuson E."/>
            <person name="Levesque R."/>
            <person name="Greer C."/>
            <person name="Whyte L.G."/>
        </authorList>
    </citation>
    <scope>NUCLEOTIDE SEQUENCE [LARGE SCALE GENOMIC DNA]</scope>
    <source>
        <strain evidence="5 6">42</strain>
    </source>
</reference>
<evidence type="ECO:0000313" key="5">
    <source>
        <dbReference type="EMBL" id="TPG44679.1"/>
    </source>
</evidence>
<dbReference type="AlphaFoldDB" id="A0A502F681"/>
<dbReference type="SUPFAM" id="SSF63829">
    <property type="entry name" value="Calcium-dependent phosphotriesterase"/>
    <property type="match status" value="1"/>
</dbReference>
<keyword evidence="1 3" id="KW-0732">Signal</keyword>
<organism evidence="5 6">
    <name type="scientific">Flavobacterium pectinovorum</name>
    <dbReference type="NCBI Taxonomy" id="29533"/>
    <lineage>
        <taxon>Bacteria</taxon>
        <taxon>Pseudomonadati</taxon>
        <taxon>Bacteroidota</taxon>
        <taxon>Flavobacteriia</taxon>
        <taxon>Flavobacteriales</taxon>
        <taxon>Flavobacteriaceae</taxon>
        <taxon>Flavobacterium</taxon>
    </lineage>
</organism>
<dbReference type="InterPro" id="IPR017868">
    <property type="entry name" value="Filamin/ABP280_repeat-like"/>
</dbReference>
<dbReference type="Pfam" id="PF13573">
    <property type="entry name" value="SprB"/>
    <property type="match status" value="1"/>
</dbReference>
<feature type="domain" description="HYR" evidence="4">
    <location>
        <begin position="977"/>
        <end position="1054"/>
    </location>
</feature>
<feature type="chain" id="PRO_5021345478" evidence="3">
    <location>
        <begin position="20"/>
        <end position="1209"/>
    </location>
</feature>
<dbReference type="Gene3D" id="2.60.40.740">
    <property type="match status" value="1"/>
</dbReference>
<dbReference type="PANTHER" id="PTHR42754">
    <property type="entry name" value="ENDOGLUCANASE"/>
    <property type="match status" value="1"/>
</dbReference>
<dbReference type="InterPro" id="IPR003410">
    <property type="entry name" value="HYR_dom"/>
</dbReference>
<dbReference type="Pfam" id="PF17164">
    <property type="entry name" value="DUF5122"/>
    <property type="match status" value="13"/>
</dbReference>
<dbReference type="Proteomes" id="UP000319700">
    <property type="component" value="Unassembled WGS sequence"/>
</dbReference>
<dbReference type="Gene3D" id="2.80.10.50">
    <property type="match status" value="6"/>
</dbReference>
<dbReference type="PROSITE" id="PS50825">
    <property type="entry name" value="HYR"/>
    <property type="match status" value="1"/>
</dbReference>